<dbReference type="InterPro" id="IPR003491">
    <property type="entry name" value="REP-like_C"/>
</dbReference>
<dbReference type="Proteomes" id="UP000241346">
    <property type="component" value="Unassembled WGS sequence"/>
</dbReference>
<dbReference type="RefSeq" id="WP_107298153.1">
    <property type="nucleotide sequence ID" value="NZ_PYMB01000003.1"/>
</dbReference>
<gene>
    <name evidence="2" type="ORF">C9J01_10810</name>
</gene>
<proteinExistence type="predicted"/>
<evidence type="ECO:0000259" key="1">
    <source>
        <dbReference type="Pfam" id="PF02486"/>
    </source>
</evidence>
<feature type="domain" description="Replication initiation protein-like C-terminal" evidence="1">
    <location>
        <begin position="186"/>
        <end position="328"/>
    </location>
</feature>
<dbReference type="Pfam" id="PF02486">
    <property type="entry name" value="Rep_trans"/>
    <property type="match status" value="1"/>
</dbReference>
<protein>
    <submittedName>
        <fullName evidence="2">Replication protein</fullName>
    </submittedName>
</protein>
<accession>A0A2T3NFK3</accession>
<dbReference type="AlphaFoldDB" id="A0A2T3NFK3"/>
<reference evidence="2 3" key="1">
    <citation type="submission" date="2018-03" db="EMBL/GenBank/DDBJ databases">
        <title>Whole genome sequencing of Histamine producing bacteria.</title>
        <authorList>
            <person name="Butler K."/>
        </authorList>
    </citation>
    <scope>NUCLEOTIDE SEQUENCE [LARGE SCALE GENOMIC DNA]</scope>
    <source>
        <strain evidence="2 3">DSM 19138</strain>
    </source>
</reference>
<evidence type="ECO:0000313" key="3">
    <source>
        <dbReference type="Proteomes" id="UP000241346"/>
    </source>
</evidence>
<evidence type="ECO:0000313" key="2">
    <source>
        <dbReference type="EMBL" id="PSW13330.1"/>
    </source>
</evidence>
<name>A0A2T3NFK3_9GAMM</name>
<dbReference type="EMBL" id="PYMB01000003">
    <property type="protein sequence ID" value="PSW13330.1"/>
    <property type="molecule type" value="Genomic_DNA"/>
</dbReference>
<comment type="caution">
    <text evidence="2">The sequence shown here is derived from an EMBL/GenBank/DDBJ whole genome shotgun (WGS) entry which is preliminary data.</text>
</comment>
<dbReference type="OrthoDB" id="9809126at2"/>
<organism evidence="2 3">
    <name type="scientific">Photobacterium rosenbergii</name>
    <dbReference type="NCBI Taxonomy" id="294936"/>
    <lineage>
        <taxon>Bacteria</taxon>
        <taxon>Pseudomonadati</taxon>
        <taxon>Pseudomonadota</taxon>
        <taxon>Gammaproteobacteria</taxon>
        <taxon>Vibrionales</taxon>
        <taxon>Vibrionaceae</taxon>
        <taxon>Photobacterium</taxon>
    </lineage>
</organism>
<sequence>MAAIIDYLSFTWTPEELAQIFDLAKTGATIKAIRGFEFNEYGDRVTNQSLDTAAIDYKAAVRAKLRDTEFAIGSDSRKFHEIKRDLLDHFGLNTLDCLCHGEIDRFINRLNHGLGKFGNDWSFSLRSGGFSGYPHSANILVNGQQAGLCAWGAKNHGCYVSFSGTGTAVLDLKEVHNVLHQLPGSKITRVDIAFDSLDGKYNIQTARKMAEHGQFITRGRPASYCYIESGHLSHRVSYQKTSGKDESVKKRFGFVADKGKSFYVGTRDAGKMLRVYEKGKQLNSEHQDWVRWELELRAKDRVLPFDVLLTPDKYLAGAYPALNFVSTEEQCAIATHKRKWFTSVDNAVRNGATQCGKLVNFMRHCIGLEDSQIIKLLTNHLEDHEIPDRLNLPVVDDTPQSVGIKLQCLRLIDPDSHDIYSLA</sequence>